<dbReference type="Pfam" id="PF03937">
    <property type="entry name" value="Sdh5"/>
    <property type="match status" value="1"/>
</dbReference>
<accession>A0A382M362</accession>
<reference evidence="2" key="1">
    <citation type="submission" date="2018-05" db="EMBL/GenBank/DDBJ databases">
        <authorList>
            <person name="Lanie J.A."/>
            <person name="Ng W.-L."/>
            <person name="Kazmierczak K.M."/>
            <person name="Andrzejewski T.M."/>
            <person name="Davidsen T.M."/>
            <person name="Wayne K.J."/>
            <person name="Tettelin H."/>
            <person name="Glass J.I."/>
            <person name="Rusch D."/>
            <person name="Podicherti R."/>
            <person name="Tsui H.-C.T."/>
            <person name="Winkler M.E."/>
        </authorList>
    </citation>
    <scope>NUCLEOTIDE SEQUENCE</scope>
</reference>
<proteinExistence type="predicted"/>
<dbReference type="AlphaFoldDB" id="A0A382M362"/>
<dbReference type="SUPFAM" id="SSF109910">
    <property type="entry name" value="YgfY-like"/>
    <property type="match status" value="1"/>
</dbReference>
<dbReference type="EMBL" id="UINC01090133">
    <property type="protein sequence ID" value="SVC41802.1"/>
    <property type="molecule type" value="Genomic_DNA"/>
</dbReference>
<dbReference type="Gene3D" id="1.10.150.250">
    <property type="entry name" value="Flavinator of succinate dehydrogenase"/>
    <property type="match status" value="1"/>
</dbReference>
<keyword evidence="1" id="KW-0143">Chaperone</keyword>
<evidence type="ECO:0008006" key="3">
    <source>
        <dbReference type="Google" id="ProtNLM"/>
    </source>
</evidence>
<evidence type="ECO:0000313" key="2">
    <source>
        <dbReference type="EMBL" id="SVC41802.1"/>
    </source>
</evidence>
<protein>
    <recommendedName>
        <fullName evidence="3">FAD assembly factor SdhE</fullName>
    </recommendedName>
</protein>
<evidence type="ECO:0000256" key="1">
    <source>
        <dbReference type="ARBA" id="ARBA00023186"/>
    </source>
</evidence>
<gene>
    <name evidence="2" type="ORF">METZ01_LOCUS294656</name>
</gene>
<organism evidence="2">
    <name type="scientific">marine metagenome</name>
    <dbReference type="NCBI Taxonomy" id="408172"/>
    <lineage>
        <taxon>unclassified sequences</taxon>
        <taxon>metagenomes</taxon>
        <taxon>ecological metagenomes</taxon>
    </lineage>
</organism>
<dbReference type="InterPro" id="IPR036714">
    <property type="entry name" value="SDH_sf"/>
</dbReference>
<dbReference type="InterPro" id="IPR005631">
    <property type="entry name" value="SDH"/>
</dbReference>
<name>A0A382M362_9ZZZZ</name>
<sequence length="86" mass="10355">MDKIFKKKILHRAKYRGIKELDIIFERFIKRFGNTLTKSELIELEYLLDMPDNELLDIIFQNNNIPENLNNKIIKKLMFICNAKQL</sequence>